<feature type="domain" description="Thioredoxin" evidence="7">
    <location>
        <begin position="164"/>
        <end position="317"/>
    </location>
</feature>
<dbReference type="PROSITE" id="PS51257">
    <property type="entry name" value="PROKAR_LIPOPROTEIN"/>
    <property type="match status" value="1"/>
</dbReference>
<dbReference type="GO" id="GO:0030313">
    <property type="term" value="C:cell envelope"/>
    <property type="evidence" value="ECO:0007669"/>
    <property type="project" value="UniProtKB-SubCell"/>
</dbReference>
<dbReference type="RefSeq" id="WP_101029630.1">
    <property type="nucleotide sequence ID" value="NZ_CABMMZ010000072.1"/>
</dbReference>
<feature type="chain" id="PRO_5014890274" evidence="6">
    <location>
        <begin position="21"/>
        <end position="321"/>
    </location>
</feature>
<keyword evidence="9" id="KW-1185">Reference proteome</keyword>
<dbReference type="CDD" id="cd02966">
    <property type="entry name" value="TlpA_like_family"/>
    <property type="match status" value="1"/>
</dbReference>
<gene>
    <name evidence="8" type="primary">cycY</name>
    <name evidence="8" type="ORF">RBATCC27255_01709</name>
</gene>
<comment type="subcellular location">
    <subcellularLocation>
        <location evidence="1">Cell envelope</location>
    </subcellularLocation>
</comment>
<evidence type="ECO:0000256" key="3">
    <source>
        <dbReference type="ARBA" id="ARBA00022968"/>
    </source>
</evidence>
<feature type="signal peptide" evidence="6">
    <location>
        <begin position="1"/>
        <end position="20"/>
    </location>
</feature>
<dbReference type="PANTHER" id="PTHR42852">
    <property type="entry name" value="THIOL:DISULFIDE INTERCHANGE PROTEIN DSBE"/>
    <property type="match status" value="1"/>
</dbReference>
<dbReference type="InterPro" id="IPR000866">
    <property type="entry name" value="AhpC/TSA"/>
</dbReference>
<keyword evidence="3" id="KW-0735">Signal-anchor</keyword>
<dbReference type="PANTHER" id="PTHR42852:SF6">
    <property type="entry name" value="THIOL:DISULFIDE INTERCHANGE PROTEIN DSBE"/>
    <property type="match status" value="1"/>
</dbReference>
<keyword evidence="4" id="KW-1015">Disulfide bond</keyword>
<dbReference type="PROSITE" id="PS51352">
    <property type="entry name" value="THIOREDOXIN_2"/>
    <property type="match status" value="1"/>
</dbReference>
<organism evidence="8 9">
    <name type="scientific">Ruminococcus bromii</name>
    <dbReference type="NCBI Taxonomy" id="40518"/>
    <lineage>
        <taxon>Bacteria</taxon>
        <taxon>Bacillati</taxon>
        <taxon>Bacillota</taxon>
        <taxon>Clostridia</taxon>
        <taxon>Eubacteriales</taxon>
        <taxon>Oscillospiraceae</taxon>
        <taxon>Ruminococcus</taxon>
    </lineage>
</organism>
<keyword evidence="6" id="KW-0732">Signal</keyword>
<reference evidence="8" key="1">
    <citation type="journal article" date="2018" name="Environ. Microbiol.">
        <title>Sporulation capability and amylosome conservation among diverse human colonic and rumen isolates of the keystone starch-degrader Ruminococcus bromii.</title>
        <authorList>
            <person name="Mukhopadhya I."/>
            <person name="Morais S."/>
            <person name="Laverde-Gomez J."/>
            <person name="Sheridan P.O."/>
            <person name="Walker A.W."/>
            <person name="Kelly W."/>
            <person name="Klieve A.V."/>
            <person name="Ouwerkerk D."/>
            <person name="Duncan S.H."/>
            <person name="Louis P."/>
            <person name="Koropatkin N."/>
            <person name="Cockburn D."/>
            <person name="Kibler R."/>
            <person name="Cooper P.J."/>
            <person name="Sandoval C."/>
            <person name="Crost E."/>
            <person name="Juge N."/>
            <person name="Bayer E.A."/>
            <person name="Flint H.J."/>
        </authorList>
    </citation>
    <scope>NUCLEOTIDE SEQUENCE [LARGE SCALE GENOMIC DNA]</scope>
    <source>
        <strain evidence="8">ATCC 27255</strain>
    </source>
</reference>
<evidence type="ECO:0000313" key="9">
    <source>
        <dbReference type="Proteomes" id="UP000233425"/>
    </source>
</evidence>
<evidence type="ECO:0000313" key="8">
    <source>
        <dbReference type="EMBL" id="PKD27320.1"/>
    </source>
</evidence>
<dbReference type="Gene3D" id="3.40.30.10">
    <property type="entry name" value="Glutaredoxin"/>
    <property type="match status" value="1"/>
</dbReference>
<keyword evidence="3" id="KW-0812">Transmembrane</keyword>
<evidence type="ECO:0000256" key="4">
    <source>
        <dbReference type="ARBA" id="ARBA00023157"/>
    </source>
</evidence>
<evidence type="ECO:0000256" key="1">
    <source>
        <dbReference type="ARBA" id="ARBA00004196"/>
    </source>
</evidence>
<accession>A0A2N0UK11</accession>
<evidence type="ECO:0000256" key="6">
    <source>
        <dbReference type="SAM" id="SignalP"/>
    </source>
</evidence>
<dbReference type="InterPro" id="IPR050553">
    <property type="entry name" value="Thioredoxin_ResA/DsbE_sf"/>
</dbReference>
<evidence type="ECO:0000256" key="5">
    <source>
        <dbReference type="ARBA" id="ARBA00023284"/>
    </source>
</evidence>
<protein>
    <submittedName>
        <fullName evidence="8">Cytochrome c biogenesis protein CycY</fullName>
    </submittedName>
</protein>
<name>A0A2N0UK11_9FIRM</name>
<evidence type="ECO:0000256" key="2">
    <source>
        <dbReference type="ARBA" id="ARBA00022748"/>
    </source>
</evidence>
<proteinExistence type="predicted"/>
<comment type="caution">
    <text evidence="8">The sequence shown here is derived from an EMBL/GenBank/DDBJ whole genome shotgun (WGS) entry which is preliminary data.</text>
</comment>
<dbReference type="InterPro" id="IPR036249">
    <property type="entry name" value="Thioredoxin-like_sf"/>
</dbReference>
<dbReference type="GO" id="GO:0016491">
    <property type="term" value="F:oxidoreductase activity"/>
    <property type="evidence" value="ECO:0007669"/>
    <property type="project" value="InterPro"/>
</dbReference>
<dbReference type="Pfam" id="PF00578">
    <property type="entry name" value="AhpC-TSA"/>
    <property type="match status" value="1"/>
</dbReference>
<evidence type="ECO:0000259" key="7">
    <source>
        <dbReference type="PROSITE" id="PS51352"/>
    </source>
</evidence>
<dbReference type="Proteomes" id="UP000233425">
    <property type="component" value="Unassembled WGS sequence"/>
</dbReference>
<dbReference type="GO" id="GO:0017004">
    <property type="term" value="P:cytochrome complex assembly"/>
    <property type="evidence" value="ECO:0007669"/>
    <property type="project" value="UniProtKB-KW"/>
</dbReference>
<keyword evidence="5" id="KW-0676">Redox-active center</keyword>
<keyword evidence="2" id="KW-0201">Cytochrome c-type biogenesis</keyword>
<dbReference type="AlphaFoldDB" id="A0A2N0UK11"/>
<dbReference type="GO" id="GO:0016209">
    <property type="term" value="F:antioxidant activity"/>
    <property type="evidence" value="ECO:0007669"/>
    <property type="project" value="InterPro"/>
</dbReference>
<dbReference type="InterPro" id="IPR013766">
    <property type="entry name" value="Thioredoxin_domain"/>
</dbReference>
<sequence length="321" mass="34878">MKTTKILTLLTALMMLLSFAACGTNKGNTTNTTANKKSETAMLTAVNPNTKDEAADLHQKLMAQENAILSENSELWEKVFISADKGMAMIEDGGNYGDFLLKTIDGIKDQFSADELKLLNESAEEIKKIEGKLTILEQKFPGCGQKPSDGDMSVPAENGKPIEKDNLKKFPTFDGKDLDGNEVKSSMLFAKNTVTVVNFWFTTCNPCVEELADLEALNKQLAKKGGAVVGINSFTLDGDKTAISDAKNILAKKGVTYKNIWFDSKSKAGEFTSGLYSYPTTYVVDKNGNIVGEPIVGAITSEKQSEKLQKLIDQAIANSKN</sequence>
<dbReference type="EMBL" id="NNSR01000072">
    <property type="protein sequence ID" value="PKD27320.1"/>
    <property type="molecule type" value="Genomic_DNA"/>
</dbReference>
<dbReference type="SUPFAM" id="SSF52833">
    <property type="entry name" value="Thioredoxin-like"/>
    <property type="match status" value="1"/>
</dbReference>